<dbReference type="eggNOG" id="COG0325">
    <property type="taxonomic scope" value="Bacteria"/>
</dbReference>
<comment type="function">
    <text evidence="2">Pyridoxal 5'-phosphate (PLP)-binding protein, which is involved in PLP homeostasis.</text>
</comment>
<dbReference type="AlphaFoldDB" id="F2IYL0"/>
<evidence type="ECO:0000256" key="4">
    <source>
        <dbReference type="RuleBase" id="RU004514"/>
    </source>
</evidence>
<proteinExistence type="inferred from homology"/>
<dbReference type="InterPro" id="IPR001608">
    <property type="entry name" value="Ala_racemase_N"/>
</dbReference>
<evidence type="ECO:0000256" key="3">
    <source>
        <dbReference type="PIRSR" id="PIRSR004848-1"/>
    </source>
</evidence>
<evidence type="ECO:0000313" key="7">
    <source>
        <dbReference type="Proteomes" id="UP000008130"/>
    </source>
</evidence>
<sequence length="266" mass="28359">MNGGEKRGISALRRRALAIRPQPVLSDVVDGAGGARRRRETAMAETATDRLTCVTAEIRAAEAEYGRAAGSVTVIAVSKTFSGEEIRPVLAAGQRVFGENRVQEAMAKWPGLRADFPGIELHLIGPLQSNKAKEAVAIFDVIHTVDREKIARALKSEMDRQGRHLPCFVQVNTGEEAQKAGIAPAQTDAFVAFCRDEVGLDVAGLMCIPPVEEAPGPHFALLQKIAARNGLAQLSMGMSSDFPIAVGFGATHVRVGSAIFGSRDYG</sequence>
<dbReference type="Pfam" id="PF01168">
    <property type="entry name" value="Ala_racemase_N"/>
    <property type="match status" value="1"/>
</dbReference>
<feature type="domain" description="Alanine racemase N-terminal" evidence="5">
    <location>
        <begin position="69"/>
        <end position="263"/>
    </location>
</feature>
<evidence type="ECO:0000256" key="2">
    <source>
        <dbReference type="HAMAP-Rule" id="MF_02087"/>
    </source>
</evidence>
<keyword evidence="7" id="KW-1185">Reference proteome</keyword>
<dbReference type="HAMAP" id="MF_02087">
    <property type="entry name" value="PLP_homeostasis"/>
    <property type="match status" value="1"/>
</dbReference>
<dbReference type="HOGENOM" id="CLU_059988_1_1_5"/>
<organism evidence="6 7">
    <name type="scientific">Polymorphum gilvum (strain LMG 25793 / CGMCC 1.9160 / SL003B-26A1)</name>
    <dbReference type="NCBI Taxonomy" id="991905"/>
    <lineage>
        <taxon>Bacteria</taxon>
        <taxon>Pseudomonadati</taxon>
        <taxon>Pseudomonadota</taxon>
        <taxon>Alphaproteobacteria</taxon>
        <taxon>Rhodobacterales</taxon>
        <taxon>Paracoccaceae</taxon>
        <taxon>Polymorphum</taxon>
    </lineage>
</organism>
<dbReference type="InterPro" id="IPR011078">
    <property type="entry name" value="PyrdxlP_homeostasis"/>
</dbReference>
<gene>
    <name evidence="6" type="ordered locus">SL003B_0084</name>
</gene>
<keyword evidence="1 2" id="KW-0663">Pyridoxal phosphate</keyword>
<protein>
    <recommendedName>
        <fullName evidence="2">Pyridoxal phosphate homeostasis protein</fullName>
        <shortName evidence="2">PLP homeostasis protein</shortName>
    </recommendedName>
</protein>
<dbReference type="InterPro" id="IPR029066">
    <property type="entry name" value="PLP-binding_barrel"/>
</dbReference>
<dbReference type="PANTHER" id="PTHR10146:SF14">
    <property type="entry name" value="PYRIDOXAL PHOSPHATE HOMEOSTASIS PROTEIN"/>
    <property type="match status" value="1"/>
</dbReference>
<dbReference type="PIRSF" id="PIRSF004848">
    <property type="entry name" value="YBL036c_PLPDEIII"/>
    <property type="match status" value="1"/>
</dbReference>
<dbReference type="EMBL" id="CP002568">
    <property type="protein sequence ID" value="ADZ68523.1"/>
    <property type="molecule type" value="Genomic_DNA"/>
</dbReference>
<dbReference type="NCBIfam" id="TIGR00044">
    <property type="entry name" value="YggS family pyridoxal phosphate-dependent enzyme"/>
    <property type="match status" value="1"/>
</dbReference>
<dbReference type="FunFam" id="3.20.20.10:FF:000018">
    <property type="entry name" value="Pyridoxal phosphate homeostasis protein"/>
    <property type="match status" value="1"/>
</dbReference>
<comment type="cofactor">
    <cofactor evidence="3">
        <name>pyridoxal 5'-phosphate</name>
        <dbReference type="ChEBI" id="CHEBI:597326"/>
    </cofactor>
</comment>
<evidence type="ECO:0000256" key="1">
    <source>
        <dbReference type="ARBA" id="ARBA00022898"/>
    </source>
</evidence>
<dbReference type="SUPFAM" id="SSF51419">
    <property type="entry name" value="PLP-binding barrel"/>
    <property type="match status" value="1"/>
</dbReference>
<dbReference type="PANTHER" id="PTHR10146">
    <property type="entry name" value="PROLINE SYNTHETASE CO-TRANSCRIBED BACTERIAL HOMOLOG PROTEIN"/>
    <property type="match status" value="1"/>
</dbReference>
<dbReference type="STRING" id="991905.SL003B_0084"/>
<evidence type="ECO:0000259" key="5">
    <source>
        <dbReference type="Pfam" id="PF01168"/>
    </source>
</evidence>
<reference evidence="6 7" key="1">
    <citation type="journal article" date="2011" name="J. Bacteriol.">
        <title>Complete genome sequence of Polymorphum gilvum SL003B-26A1T, a crude oil-degrading bacterium from oil-polluted saline soil.</title>
        <authorList>
            <person name="Li S.G."/>
            <person name="Tang Y.Q."/>
            <person name="Nie Y."/>
            <person name="Cai M."/>
            <person name="Wu X.L."/>
        </authorList>
    </citation>
    <scope>NUCLEOTIDE SEQUENCE [LARGE SCALE GENOMIC DNA]</scope>
    <source>
        <strain evidence="7">LMG 25793 / CGMCC 1.9160 / SL003B-26A1</strain>
    </source>
</reference>
<feature type="modified residue" description="N6-(pyridoxal phosphate)lysine" evidence="2 3">
    <location>
        <position position="79"/>
    </location>
</feature>
<dbReference type="KEGG" id="pgv:SL003B_0084"/>
<dbReference type="CDD" id="cd00635">
    <property type="entry name" value="PLPDE_III_YBL036c_like"/>
    <property type="match status" value="1"/>
</dbReference>
<evidence type="ECO:0000313" key="6">
    <source>
        <dbReference type="EMBL" id="ADZ68523.1"/>
    </source>
</evidence>
<accession>F2IYL0</accession>
<dbReference type="PATRIC" id="fig|991905.3.peg.87"/>
<dbReference type="GO" id="GO:0030170">
    <property type="term" value="F:pyridoxal phosphate binding"/>
    <property type="evidence" value="ECO:0007669"/>
    <property type="project" value="UniProtKB-UniRule"/>
</dbReference>
<comment type="similarity">
    <text evidence="2 4">Belongs to the pyridoxal phosphate-binding protein YggS/PROSC family.</text>
</comment>
<name>F2IYL0_POLGS</name>
<dbReference type="Gene3D" id="3.20.20.10">
    <property type="entry name" value="Alanine racemase"/>
    <property type="match status" value="1"/>
</dbReference>
<dbReference type="Proteomes" id="UP000008130">
    <property type="component" value="Chromosome"/>
</dbReference>